<dbReference type="GO" id="GO:0005524">
    <property type="term" value="F:ATP binding"/>
    <property type="evidence" value="ECO:0007669"/>
    <property type="project" value="UniProtKB-KW"/>
</dbReference>
<evidence type="ECO:0000256" key="2">
    <source>
        <dbReference type="PIRSR" id="PIRSR640198-2"/>
    </source>
</evidence>
<dbReference type="Gene3D" id="1.10.3290.10">
    <property type="entry name" value="Fido-like domain"/>
    <property type="match status" value="1"/>
</dbReference>
<gene>
    <name evidence="4" type="ORF">LR394_18180</name>
</gene>
<dbReference type="Proteomes" id="UP001138997">
    <property type="component" value="Unassembled WGS sequence"/>
</dbReference>
<dbReference type="SUPFAM" id="SSF140931">
    <property type="entry name" value="Fic-like"/>
    <property type="match status" value="1"/>
</dbReference>
<dbReference type="PANTHER" id="PTHR13504:SF38">
    <property type="entry name" value="FIDO DOMAIN-CONTAINING PROTEIN"/>
    <property type="match status" value="1"/>
</dbReference>
<accession>A0A9X1NFC2</accession>
<organism evidence="4 5">
    <name type="scientific">Kineosporia babensis</name>
    <dbReference type="NCBI Taxonomy" id="499548"/>
    <lineage>
        <taxon>Bacteria</taxon>
        <taxon>Bacillati</taxon>
        <taxon>Actinomycetota</taxon>
        <taxon>Actinomycetes</taxon>
        <taxon>Kineosporiales</taxon>
        <taxon>Kineosporiaceae</taxon>
        <taxon>Kineosporia</taxon>
    </lineage>
</organism>
<comment type="caution">
    <text evidence="4">The sequence shown here is derived from an EMBL/GenBank/DDBJ whole genome shotgun (WGS) entry which is preliminary data.</text>
</comment>
<dbReference type="EMBL" id="JAJOMB010000009">
    <property type="protein sequence ID" value="MCD5312839.1"/>
    <property type="molecule type" value="Genomic_DNA"/>
</dbReference>
<feature type="domain" description="Fido" evidence="3">
    <location>
        <begin position="106"/>
        <end position="260"/>
    </location>
</feature>
<keyword evidence="5" id="KW-1185">Reference proteome</keyword>
<dbReference type="Pfam" id="PF02661">
    <property type="entry name" value="Fic"/>
    <property type="match status" value="1"/>
</dbReference>
<name>A0A9X1NFC2_9ACTN</name>
<evidence type="ECO:0000313" key="5">
    <source>
        <dbReference type="Proteomes" id="UP001138997"/>
    </source>
</evidence>
<feature type="binding site" evidence="2">
    <location>
        <begin position="195"/>
        <end position="202"/>
    </location>
    <ligand>
        <name>ATP</name>
        <dbReference type="ChEBI" id="CHEBI:30616"/>
    </ligand>
</feature>
<dbReference type="AlphaFoldDB" id="A0A9X1NFC2"/>
<dbReference type="InterPro" id="IPR003812">
    <property type="entry name" value="Fido"/>
</dbReference>
<dbReference type="InterPro" id="IPR040198">
    <property type="entry name" value="Fido_containing"/>
</dbReference>
<feature type="binding site" evidence="2">
    <location>
        <begin position="233"/>
        <end position="234"/>
    </location>
    <ligand>
        <name>ATP</name>
        <dbReference type="ChEBI" id="CHEBI:30616"/>
    </ligand>
</feature>
<evidence type="ECO:0000256" key="1">
    <source>
        <dbReference type="PIRSR" id="PIRSR640198-1"/>
    </source>
</evidence>
<reference evidence="4" key="1">
    <citation type="submission" date="2021-11" db="EMBL/GenBank/DDBJ databases">
        <title>Streptomyces corallinus and Kineosporia corallina sp. nov., two new coral-derived marine actinobacteria.</title>
        <authorList>
            <person name="Buangrab K."/>
            <person name="Sutthacheep M."/>
            <person name="Yeemin T."/>
            <person name="Harunari E."/>
            <person name="Igarashi Y."/>
            <person name="Sripreechasak P."/>
            <person name="Kanchanasin P."/>
            <person name="Tanasupawat S."/>
            <person name="Phongsopitanun W."/>
        </authorList>
    </citation>
    <scope>NUCLEOTIDE SEQUENCE</scope>
    <source>
        <strain evidence="4">JCM 31032</strain>
    </source>
</reference>
<keyword evidence="2" id="KW-0067">ATP-binding</keyword>
<dbReference type="InterPro" id="IPR036597">
    <property type="entry name" value="Fido-like_dom_sf"/>
</dbReference>
<feature type="active site" evidence="1">
    <location>
        <position position="191"/>
    </location>
</feature>
<dbReference type="PROSITE" id="PS51459">
    <property type="entry name" value="FIDO"/>
    <property type="match status" value="1"/>
</dbReference>
<sequence length="386" mass="43465">MLIASPPPRNIEQNVLQQIDDLRERLRWQLHEPRRWSGSLRRLALARAIQGSNSIEGYDARLDDAAAVALGEEPIDAGDETQRALAGYRDAMTHVLQLRQDDEFEHSTQLIKSLHFMMTSYSLANRPGLWRTGPVYVQKEDNGQIVYEGATPDDVPALMKEFAAELNKRSTAGEHPLLNGAMAHLNLVMVHPFKDGNGRMARCLQSLVLARSGLLSPVFLSIEEYLGKNTQDYYEVLAKVGQGCWNPTADARPWVQFALLAHLRQASTMLRRVDESAKLWIGLEDLAAGHHLPERCLTALFDAVSGLRVRNATYRSSLRESGEEEISFQTAGRDLKQMADADLLVPTGERRTRAYTAGQELLLLRRRIVEQRDPRDDSNPFADHQH</sequence>
<proteinExistence type="predicted"/>
<dbReference type="RefSeq" id="WP_231443469.1">
    <property type="nucleotide sequence ID" value="NZ_JAJOMB010000009.1"/>
</dbReference>
<protein>
    <submittedName>
        <fullName evidence="4">Fic family protein</fullName>
    </submittedName>
</protein>
<keyword evidence="2" id="KW-0547">Nucleotide-binding</keyword>
<dbReference type="PANTHER" id="PTHR13504">
    <property type="entry name" value="FIDO DOMAIN-CONTAINING PROTEIN DDB_G0283145"/>
    <property type="match status" value="1"/>
</dbReference>
<evidence type="ECO:0000259" key="3">
    <source>
        <dbReference type="PROSITE" id="PS51459"/>
    </source>
</evidence>
<evidence type="ECO:0000313" key="4">
    <source>
        <dbReference type="EMBL" id="MCD5312839.1"/>
    </source>
</evidence>